<keyword evidence="2" id="KW-0328">Glycosyltransferase</keyword>
<proteinExistence type="predicted"/>
<dbReference type="GO" id="GO:0016757">
    <property type="term" value="F:glycosyltransferase activity"/>
    <property type="evidence" value="ECO:0007669"/>
    <property type="project" value="UniProtKB-KW"/>
</dbReference>
<protein>
    <submittedName>
        <fullName evidence="2">Glycosyltransferase family 2 protein</fullName>
        <ecNumber evidence="2">2.4.-.-</ecNumber>
    </submittedName>
</protein>
<name>A0ABW6BQ57_9BACT</name>
<dbReference type="Proteomes" id="UP001597641">
    <property type="component" value="Unassembled WGS sequence"/>
</dbReference>
<comment type="caution">
    <text evidence="2">The sequence shown here is derived from an EMBL/GenBank/DDBJ whole genome shotgun (WGS) entry which is preliminary data.</text>
</comment>
<dbReference type="InterPro" id="IPR029044">
    <property type="entry name" value="Nucleotide-diphossugar_trans"/>
</dbReference>
<sequence length="247" mass="28581">MKVSIITIVYNNCQTIADAIESVLDQSYPNIEYIVVDGLSTDGTVDVVKSYDNRITKFISGEDRGLYDAINKGIGMASGDVIGFLHSDDMFNSKDSIKAVADAFRAHNTDSIYADLVYVDREKPEKIIRNWKSGKFNREKFIYGWMPPHPTFYVKREVYERLGLYNTGFRSAADYELMLRFLYKYSISTVYVPECLVRMRTGGKSNVTIKNRIRANKEDYSAWRINGLQPRFYTRFLKPLRKLTQYL</sequence>
<dbReference type="Pfam" id="PF00535">
    <property type="entry name" value="Glycos_transf_2"/>
    <property type="match status" value="1"/>
</dbReference>
<dbReference type="RefSeq" id="WP_377480133.1">
    <property type="nucleotide sequence ID" value="NZ_JBHUOX010000001.1"/>
</dbReference>
<dbReference type="PANTHER" id="PTHR22916">
    <property type="entry name" value="GLYCOSYLTRANSFERASE"/>
    <property type="match status" value="1"/>
</dbReference>
<keyword evidence="2" id="KW-0808">Transferase</keyword>
<evidence type="ECO:0000313" key="3">
    <source>
        <dbReference type="Proteomes" id="UP001597641"/>
    </source>
</evidence>
<evidence type="ECO:0000259" key="1">
    <source>
        <dbReference type="Pfam" id="PF00535"/>
    </source>
</evidence>
<dbReference type="EMBL" id="JBHUOX010000001">
    <property type="protein sequence ID" value="MFD2999132.1"/>
    <property type="molecule type" value="Genomic_DNA"/>
</dbReference>
<dbReference type="PANTHER" id="PTHR22916:SF3">
    <property type="entry name" value="UDP-GLCNAC:BETAGAL BETA-1,3-N-ACETYLGLUCOSAMINYLTRANSFERASE-LIKE PROTEIN 1"/>
    <property type="match status" value="1"/>
</dbReference>
<gene>
    <name evidence="2" type="ORF">ACFS7Z_02080</name>
</gene>
<reference evidence="3" key="1">
    <citation type="journal article" date="2019" name="Int. J. Syst. Evol. Microbiol.">
        <title>The Global Catalogue of Microorganisms (GCM) 10K type strain sequencing project: providing services to taxonomists for standard genome sequencing and annotation.</title>
        <authorList>
            <consortium name="The Broad Institute Genomics Platform"/>
            <consortium name="The Broad Institute Genome Sequencing Center for Infectious Disease"/>
            <person name="Wu L."/>
            <person name="Ma J."/>
        </authorList>
    </citation>
    <scope>NUCLEOTIDE SEQUENCE [LARGE SCALE GENOMIC DNA]</scope>
    <source>
        <strain evidence="3">KCTC 23984</strain>
    </source>
</reference>
<dbReference type="Gene3D" id="3.90.550.10">
    <property type="entry name" value="Spore Coat Polysaccharide Biosynthesis Protein SpsA, Chain A"/>
    <property type="match status" value="1"/>
</dbReference>
<organism evidence="2 3">
    <name type="scientific">Pontibacter toksunensis</name>
    <dbReference type="NCBI Taxonomy" id="1332631"/>
    <lineage>
        <taxon>Bacteria</taxon>
        <taxon>Pseudomonadati</taxon>
        <taxon>Bacteroidota</taxon>
        <taxon>Cytophagia</taxon>
        <taxon>Cytophagales</taxon>
        <taxon>Hymenobacteraceae</taxon>
        <taxon>Pontibacter</taxon>
    </lineage>
</organism>
<dbReference type="CDD" id="cd06433">
    <property type="entry name" value="GT_2_WfgS_like"/>
    <property type="match status" value="1"/>
</dbReference>
<keyword evidence="3" id="KW-1185">Reference proteome</keyword>
<dbReference type="InterPro" id="IPR001173">
    <property type="entry name" value="Glyco_trans_2-like"/>
</dbReference>
<feature type="domain" description="Glycosyltransferase 2-like" evidence="1">
    <location>
        <begin position="4"/>
        <end position="143"/>
    </location>
</feature>
<accession>A0ABW6BQ57</accession>
<evidence type="ECO:0000313" key="2">
    <source>
        <dbReference type="EMBL" id="MFD2999132.1"/>
    </source>
</evidence>
<dbReference type="EC" id="2.4.-.-" evidence="2"/>
<dbReference type="SUPFAM" id="SSF53448">
    <property type="entry name" value="Nucleotide-diphospho-sugar transferases"/>
    <property type="match status" value="1"/>
</dbReference>